<sequence>MSKQFKPVHEQFAEKLIAELKAGTSPFQKPVKDNGQPAFVLPLNPTTGKNYRGMNAVILGTKGFDDPRWMTANHARFAGYLVKEGSKGTLIDFSKKTDIQAIRTVDGQKIKDDEGKTQTKTVEFDKAVKAKAFLFNGEQINDIPTLAEFQKEKEAGQTLSPNEQAEKLIADSKAVIVHGGNEAFYDRVKDEIHLPEKDQFENQTQYYTAAIHQLAHWTGHESRLNRPMEGKFGSLDYAREELRASIASMLVGGELKTGHNFGQHAAYASNFVKLLKDEPYEIFRASRDAQKMADLIVNAEQKREIKETASEKANLTTLNKGDIIPYKNAKYEVLAVLKGKTAQILEQNSGNKFKVGPKDKLYTNLVEARNNPGKEIAKELAAEQGIVQENMQEKAIAKSNSTQKGFNVEMEVPEAALAEENTTSYKMKR</sequence>
<dbReference type="EMBL" id="MPPL01000001">
    <property type="protein sequence ID" value="OKS89660.1"/>
    <property type="molecule type" value="Genomic_DNA"/>
</dbReference>
<evidence type="ECO:0000259" key="1">
    <source>
        <dbReference type="Pfam" id="PF08401"/>
    </source>
</evidence>
<dbReference type="Pfam" id="PF18818">
    <property type="entry name" value="MPTase-PolyVal"/>
    <property type="match status" value="1"/>
</dbReference>
<dbReference type="RefSeq" id="WP_074492898.1">
    <property type="nucleotide sequence ID" value="NZ_FPAM01000022.1"/>
</dbReference>
<dbReference type="AlphaFoldDB" id="A0A1Q6A6M2"/>
<comment type="caution">
    <text evidence="3">The sequence shown here is derived from an EMBL/GenBank/DDBJ whole genome shotgun (WGS) entry which is preliminary data.</text>
</comment>
<feature type="domain" description="N-terminal" evidence="1">
    <location>
        <begin position="7"/>
        <end position="127"/>
    </location>
</feature>
<protein>
    <recommendedName>
        <fullName evidence="5">DNA primase TraC</fullName>
    </recommendedName>
</protein>
<gene>
    <name evidence="3" type="ORF">RG47T_5145</name>
</gene>
<dbReference type="InterPro" id="IPR041459">
    <property type="entry name" value="MPTase-PolyVal"/>
</dbReference>
<name>A0A1Q6A6M2_9SPHI</name>
<dbReference type="OrthoDB" id="9792687at2"/>
<dbReference type="Pfam" id="PF08401">
    <property type="entry name" value="ArdcN"/>
    <property type="match status" value="1"/>
</dbReference>
<accession>A0A1Q6A6M2</accession>
<dbReference type="Proteomes" id="UP000186720">
    <property type="component" value="Unassembled WGS sequence"/>
</dbReference>
<feature type="domain" description="Polyvalent protein metallopeptidase" evidence="2">
    <location>
        <begin position="163"/>
        <end position="287"/>
    </location>
</feature>
<reference evidence="3 4" key="1">
    <citation type="submission" date="2016-11" db="EMBL/GenBank/DDBJ databases">
        <title>Whole Genome Sequencing of Mucilaginibacter polytrichastri RG4-7(T) isolated from the moss sample.</title>
        <authorList>
            <person name="Li Y."/>
        </authorList>
    </citation>
    <scope>NUCLEOTIDE SEQUENCE [LARGE SCALE GENOMIC DNA]</scope>
    <source>
        <strain evidence="3 4">RG4-7</strain>
    </source>
</reference>
<dbReference type="GO" id="GO:0003697">
    <property type="term" value="F:single-stranded DNA binding"/>
    <property type="evidence" value="ECO:0007669"/>
    <property type="project" value="InterPro"/>
</dbReference>
<dbReference type="InterPro" id="IPR013610">
    <property type="entry name" value="ArdC_N"/>
</dbReference>
<evidence type="ECO:0000259" key="2">
    <source>
        <dbReference type="Pfam" id="PF18818"/>
    </source>
</evidence>
<keyword evidence="4" id="KW-1185">Reference proteome</keyword>
<evidence type="ECO:0000313" key="4">
    <source>
        <dbReference type="Proteomes" id="UP000186720"/>
    </source>
</evidence>
<evidence type="ECO:0000313" key="3">
    <source>
        <dbReference type="EMBL" id="OKS89660.1"/>
    </source>
</evidence>
<proteinExistence type="predicted"/>
<dbReference type="STRING" id="1302689.RG47T_5145"/>
<organism evidence="3 4">
    <name type="scientific">Mucilaginibacter polytrichastri</name>
    <dbReference type="NCBI Taxonomy" id="1302689"/>
    <lineage>
        <taxon>Bacteria</taxon>
        <taxon>Pseudomonadati</taxon>
        <taxon>Bacteroidota</taxon>
        <taxon>Sphingobacteriia</taxon>
        <taxon>Sphingobacteriales</taxon>
        <taxon>Sphingobacteriaceae</taxon>
        <taxon>Mucilaginibacter</taxon>
    </lineage>
</organism>
<evidence type="ECO:0008006" key="5">
    <source>
        <dbReference type="Google" id="ProtNLM"/>
    </source>
</evidence>